<keyword evidence="2" id="KW-1185">Reference proteome</keyword>
<dbReference type="Proteomes" id="UP001165653">
    <property type="component" value="Unassembled WGS sequence"/>
</dbReference>
<evidence type="ECO:0000313" key="2">
    <source>
        <dbReference type="Proteomes" id="UP001165653"/>
    </source>
</evidence>
<gene>
    <name evidence="1" type="ORF">OJ996_00710</name>
</gene>
<dbReference type="RefSeq" id="WP_264510129.1">
    <property type="nucleotide sequence ID" value="NZ_JAPDDR010000001.1"/>
</dbReference>
<proteinExistence type="predicted"/>
<evidence type="ECO:0008006" key="3">
    <source>
        <dbReference type="Google" id="ProtNLM"/>
    </source>
</evidence>
<evidence type="ECO:0000313" key="1">
    <source>
        <dbReference type="EMBL" id="MCW1912073.1"/>
    </source>
</evidence>
<reference evidence="1" key="1">
    <citation type="submission" date="2022-10" db="EMBL/GenBank/DDBJ databases">
        <title>Luteolibacter sp. GHJ8, whole genome shotgun sequencing project.</title>
        <authorList>
            <person name="Zhao G."/>
            <person name="Shen L."/>
        </authorList>
    </citation>
    <scope>NUCLEOTIDE SEQUENCE</scope>
    <source>
        <strain evidence="1">GHJ8</strain>
    </source>
</reference>
<accession>A0ABT3FWX0</accession>
<protein>
    <recommendedName>
        <fullName evidence="3">HEAT repeat protein</fullName>
    </recommendedName>
</protein>
<sequence>MDSAKSADRAAISAGRGDGKSAAFRQAWSLLIQEAQAPEERMRAQGNLLREWAKMDLEGAIQAYLGEAWDTRYPGTLAYTSEPLRNALASAFSEQPQEAWKILSRDKMAMQLLGAHWCMAMPAHKLPFLVSVTRELPPNLQKEAATILMRHKQKRELLIQLARTGTPEQAERWLMDAYTRASAEGSAPELLAKWRDTAPGIERTHDMMAWASRFRRTDSDELAAEWEKIPEADRAQAARLLLAPLNPGSPGLLYALDRAVETGQWQAFTPDLLGTLRYWEAGDANALAEWSATLPAKQELASVYQTALLKKFGDPAQGREWIEQLPEGSWHRDQALAALARSEIEKSRDLPAANRTVETISDPDIRRQAGEALYDHALKQGIQNLR</sequence>
<comment type="caution">
    <text evidence="1">The sequence shown here is derived from an EMBL/GenBank/DDBJ whole genome shotgun (WGS) entry which is preliminary data.</text>
</comment>
<dbReference type="EMBL" id="JAPDDR010000001">
    <property type="protein sequence ID" value="MCW1912073.1"/>
    <property type="molecule type" value="Genomic_DNA"/>
</dbReference>
<organism evidence="1 2">
    <name type="scientific">Luteolibacter rhizosphaerae</name>
    <dbReference type="NCBI Taxonomy" id="2989719"/>
    <lineage>
        <taxon>Bacteria</taxon>
        <taxon>Pseudomonadati</taxon>
        <taxon>Verrucomicrobiota</taxon>
        <taxon>Verrucomicrobiia</taxon>
        <taxon>Verrucomicrobiales</taxon>
        <taxon>Verrucomicrobiaceae</taxon>
        <taxon>Luteolibacter</taxon>
    </lineage>
</organism>
<name>A0ABT3FWX0_9BACT</name>